<evidence type="ECO:0000256" key="7">
    <source>
        <dbReference type="ARBA" id="ARBA00022694"/>
    </source>
</evidence>
<keyword evidence="7 12" id="KW-0819">tRNA processing</keyword>
<comment type="similarity">
    <text evidence="3 12">Belongs to the MnmG family.</text>
</comment>
<dbReference type="SMART" id="SM01228">
    <property type="entry name" value="GIDA_assoc_3"/>
    <property type="match status" value="1"/>
</dbReference>
<comment type="caution">
    <text evidence="12">Lacks conserved residue(s) required for the propagation of feature annotation.</text>
</comment>
<protein>
    <recommendedName>
        <fullName evidence="4 12">tRNA uridine 5-carboxymethylaminomethyl modification enzyme MnmG</fullName>
    </recommendedName>
    <alternativeName>
        <fullName evidence="11 12">Glucose-inhibited division protein A</fullName>
    </alternativeName>
</protein>
<dbReference type="AlphaFoldDB" id="A0A424YB19"/>
<dbReference type="InterPro" id="IPR036188">
    <property type="entry name" value="FAD/NAD-bd_sf"/>
</dbReference>
<evidence type="ECO:0000256" key="11">
    <source>
        <dbReference type="ARBA" id="ARBA00031800"/>
    </source>
</evidence>
<comment type="cofactor">
    <cofactor evidence="1 12">
        <name>FAD</name>
        <dbReference type="ChEBI" id="CHEBI:57692"/>
    </cofactor>
</comment>
<dbReference type="Gene3D" id="1.10.150.570">
    <property type="entry name" value="GidA associated domain, C-terminal subdomain"/>
    <property type="match status" value="1"/>
</dbReference>
<dbReference type="FunFam" id="1.10.10.1800:FF:000001">
    <property type="entry name" value="tRNA uridine 5-carboxymethylaminomethyl modification enzyme MnmG"/>
    <property type="match status" value="1"/>
</dbReference>
<dbReference type="InterPro" id="IPR020595">
    <property type="entry name" value="MnmG-rel_CS"/>
</dbReference>
<accession>A0A424YB19</accession>
<dbReference type="NCBIfam" id="TIGR00136">
    <property type="entry name" value="mnmG_gidA"/>
    <property type="match status" value="1"/>
</dbReference>
<dbReference type="SUPFAM" id="SSF51905">
    <property type="entry name" value="FAD/NAD(P)-binding domain"/>
    <property type="match status" value="1"/>
</dbReference>
<gene>
    <name evidence="12 14" type="primary">mnmG</name>
    <name evidence="12" type="synonym">gidA</name>
    <name evidence="14" type="ORF">D5R97_08530</name>
</gene>
<keyword evidence="6 12" id="KW-0285">Flavoprotein</keyword>
<dbReference type="Pfam" id="PF13932">
    <property type="entry name" value="SAM_GIDA_C"/>
    <property type="match status" value="1"/>
</dbReference>
<evidence type="ECO:0000256" key="12">
    <source>
        <dbReference type="HAMAP-Rule" id="MF_00129"/>
    </source>
</evidence>
<dbReference type="Gene3D" id="3.50.50.60">
    <property type="entry name" value="FAD/NAD(P)-binding domain"/>
    <property type="match status" value="2"/>
</dbReference>
<evidence type="ECO:0000256" key="2">
    <source>
        <dbReference type="ARBA" id="ARBA00003717"/>
    </source>
</evidence>
<feature type="binding site" evidence="12">
    <location>
        <begin position="14"/>
        <end position="19"/>
    </location>
    <ligand>
        <name>FAD</name>
        <dbReference type="ChEBI" id="CHEBI:57692"/>
    </ligand>
</feature>
<name>A0A424YB19_9FIRM</name>
<dbReference type="FunFam" id="1.10.150.570:FF:000001">
    <property type="entry name" value="tRNA uridine 5-carboxymethylaminomethyl modification enzyme MnmG"/>
    <property type="match status" value="1"/>
</dbReference>
<evidence type="ECO:0000256" key="3">
    <source>
        <dbReference type="ARBA" id="ARBA00007653"/>
    </source>
</evidence>
<dbReference type="InterPro" id="IPR004416">
    <property type="entry name" value="MnmG"/>
</dbReference>
<dbReference type="InterPro" id="IPR026904">
    <property type="entry name" value="MnmG_C"/>
</dbReference>
<evidence type="ECO:0000256" key="8">
    <source>
        <dbReference type="ARBA" id="ARBA00022827"/>
    </source>
</evidence>
<dbReference type="PANTHER" id="PTHR11806">
    <property type="entry name" value="GLUCOSE INHIBITED DIVISION PROTEIN A"/>
    <property type="match status" value="1"/>
</dbReference>
<dbReference type="GO" id="GO:0002098">
    <property type="term" value="P:tRNA wobble uridine modification"/>
    <property type="evidence" value="ECO:0007669"/>
    <property type="project" value="InterPro"/>
</dbReference>
<organism evidence="14 15">
    <name type="scientific">Candidatus Syntrophonatronum acetioxidans</name>
    <dbReference type="NCBI Taxonomy" id="1795816"/>
    <lineage>
        <taxon>Bacteria</taxon>
        <taxon>Bacillati</taxon>
        <taxon>Bacillota</taxon>
        <taxon>Clostridia</taxon>
        <taxon>Eubacteriales</taxon>
        <taxon>Syntrophomonadaceae</taxon>
        <taxon>Candidatus Syntrophonatronum</taxon>
    </lineage>
</organism>
<sequence>MSYTAGEYDVIIIGAGHAGCEAGLAASRMGCRTMIITISLEHIALMPCNPAVGGPAKSHLVREIDALGGEMGRNIDRSFIQVRMLNTKKGPAVRSLRAQADKDKYHLEMKKVLEHSPNLDVRQGIVEKILVSSGKLEGVETDTGARYICKAVVVTAGTYLRAKVIMGLKAIESGPQGQMPANKITESLQELGFDIYRFETTTPPRVSSKYVDFSKMIKQPGSKEGYRFSHFSELKDYPREQLPCWLTHTREETHEIIRKNLEKSLIISGEIKGAGPRYCPSIEDKVIRFPEKTSHQIFLEPEGWHTREMYVQGLYTSMSEDIQWAMLKTLPGLEEVKIIRPGYAIQYDCIDSQQLDLTLQAKHLKGLYFAGQVNGSSGYEEAAAQGLMAGINAALYLQGKDPFVIKRSEGYTGVLIDDLVTKGTSEPYRMLTSRAEYRLLLRQDNADLRLTRRGYKLGLVSEEDYEKFEGKRKEIERVKEFLGNIYITPSEENLKKLEELETAPVKGSVSLAQLLKRPELSYKKLRIFKEEIDELERDVAEQAQIQIKYEGYIKKQMEQVERFNKAENRYLPGDIDYREIKGLSSEAREKLERIKPRSLGQASRISGVSPADISVLMVYLEQRKREKYQ</sequence>
<evidence type="ECO:0000256" key="10">
    <source>
        <dbReference type="ARBA" id="ARBA00025948"/>
    </source>
</evidence>
<dbReference type="PROSITE" id="PS01281">
    <property type="entry name" value="GIDA_2"/>
    <property type="match status" value="1"/>
</dbReference>
<dbReference type="InterPro" id="IPR040131">
    <property type="entry name" value="MnmG_N"/>
</dbReference>
<dbReference type="Gene3D" id="1.10.10.1800">
    <property type="entry name" value="tRNA uridine 5-carboxymethylaminomethyl modification enzyme MnmG/GidA"/>
    <property type="match status" value="1"/>
</dbReference>
<evidence type="ECO:0000256" key="4">
    <source>
        <dbReference type="ARBA" id="ARBA00020461"/>
    </source>
</evidence>
<feature type="domain" description="tRNA uridine 5-carboxymethylaminomethyl modification enzyme C-terminal subdomain" evidence="13">
    <location>
        <begin position="547"/>
        <end position="618"/>
    </location>
</feature>
<dbReference type="HAMAP" id="MF_00129">
    <property type="entry name" value="MnmG_GidA"/>
    <property type="match status" value="1"/>
</dbReference>
<keyword evidence="5 12" id="KW-0963">Cytoplasm</keyword>
<dbReference type="GO" id="GO:0005829">
    <property type="term" value="C:cytosol"/>
    <property type="evidence" value="ECO:0007669"/>
    <property type="project" value="TreeGrafter"/>
</dbReference>
<comment type="function">
    <text evidence="2 12">NAD-binding protein involved in the addition of a carboxymethylaminomethyl (cmnm) group at the wobble position (U34) of certain tRNAs, forming tRNA-cmnm(5)s(2)U34.</text>
</comment>
<keyword evidence="8 12" id="KW-0274">FAD</keyword>
<dbReference type="PROSITE" id="PS01280">
    <property type="entry name" value="GIDA_1"/>
    <property type="match status" value="1"/>
</dbReference>
<dbReference type="InterPro" id="IPR044920">
    <property type="entry name" value="MnmG_C_subdom_sf"/>
</dbReference>
<comment type="subcellular location">
    <subcellularLocation>
        <location evidence="12">Cytoplasm</location>
    </subcellularLocation>
</comment>
<dbReference type="InterPro" id="IPR047001">
    <property type="entry name" value="MnmG_C_subdom"/>
</dbReference>
<evidence type="ECO:0000256" key="1">
    <source>
        <dbReference type="ARBA" id="ARBA00001974"/>
    </source>
</evidence>
<dbReference type="FunFam" id="3.50.50.60:FF:000002">
    <property type="entry name" value="tRNA uridine 5-carboxymethylaminomethyl modification enzyme MnmG"/>
    <property type="match status" value="1"/>
</dbReference>
<dbReference type="Pfam" id="PF21680">
    <property type="entry name" value="GIDA_C_1st"/>
    <property type="match status" value="1"/>
</dbReference>
<dbReference type="InterPro" id="IPR002218">
    <property type="entry name" value="MnmG-rel"/>
</dbReference>
<dbReference type="GO" id="GO:0030488">
    <property type="term" value="P:tRNA methylation"/>
    <property type="evidence" value="ECO:0007669"/>
    <property type="project" value="TreeGrafter"/>
</dbReference>
<evidence type="ECO:0000256" key="9">
    <source>
        <dbReference type="ARBA" id="ARBA00023027"/>
    </source>
</evidence>
<evidence type="ECO:0000313" key="14">
    <source>
        <dbReference type="EMBL" id="RQD73905.1"/>
    </source>
</evidence>
<dbReference type="PANTHER" id="PTHR11806:SF0">
    <property type="entry name" value="PROTEIN MTO1 HOMOLOG, MITOCHONDRIAL"/>
    <property type="match status" value="1"/>
</dbReference>
<reference evidence="14 15" key="1">
    <citation type="submission" date="2018-08" db="EMBL/GenBank/DDBJ databases">
        <title>The metabolism and importance of syntrophic acetate oxidation coupled to methane or sulfide production in haloalkaline environments.</title>
        <authorList>
            <person name="Timmers P.H.A."/>
            <person name="Vavourakis C.D."/>
            <person name="Sorokin D.Y."/>
            <person name="Sinninghe Damste J.S."/>
            <person name="Muyzer G."/>
            <person name="Stams A.J.M."/>
            <person name="Plugge C.M."/>
        </authorList>
    </citation>
    <scope>NUCLEOTIDE SEQUENCE [LARGE SCALE GENOMIC DNA]</scope>
    <source>
        <strain evidence="14">MSAO_Bac1</strain>
    </source>
</reference>
<dbReference type="Pfam" id="PF01134">
    <property type="entry name" value="GIDA"/>
    <property type="match status" value="1"/>
</dbReference>
<feature type="binding site" evidence="12">
    <location>
        <begin position="275"/>
        <end position="289"/>
    </location>
    <ligand>
        <name>NAD(+)</name>
        <dbReference type="ChEBI" id="CHEBI:57540"/>
    </ligand>
</feature>
<evidence type="ECO:0000256" key="5">
    <source>
        <dbReference type="ARBA" id="ARBA00022490"/>
    </source>
</evidence>
<evidence type="ECO:0000313" key="15">
    <source>
        <dbReference type="Proteomes" id="UP000285138"/>
    </source>
</evidence>
<comment type="subunit">
    <text evidence="10 12">Homodimer. Heterotetramer of two MnmE and two MnmG subunits.</text>
</comment>
<keyword evidence="9 12" id="KW-0520">NAD</keyword>
<evidence type="ECO:0000259" key="13">
    <source>
        <dbReference type="SMART" id="SM01228"/>
    </source>
</evidence>
<dbReference type="Proteomes" id="UP000285138">
    <property type="component" value="Unassembled WGS sequence"/>
</dbReference>
<dbReference type="EMBL" id="QZAA01000231">
    <property type="protein sequence ID" value="RQD73905.1"/>
    <property type="molecule type" value="Genomic_DNA"/>
</dbReference>
<evidence type="ECO:0000256" key="6">
    <source>
        <dbReference type="ARBA" id="ARBA00022630"/>
    </source>
</evidence>
<comment type="caution">
    <text evidence="14">The sequence shown here is derived from an EMBL/GenBank/DDBJ whole genome shotgun (WGS) entry which is preliminary data.</text>
</comment>
<dbReference type="InterPro" id="IPR049312">
    <property type="entry name" value="GIDA_C_N"/>
</dbReference>
<dbReference type="GO" id="GO:0050660">
    <property type="term" value="F:flavin adenine dinucleotide binding"/>
    <property type="evidence" value="ECO:0007669"/>
    <property type="project" value="UniProtKB-UniRule"/>
</dbReference>
<proteinExistence type="inferred from homology"/>